<evidence type="ECO:0000313" key="3">
    <source>
        <dbReference type="EMBL" id="GAA2932641.1"/>
    </source>
</evidence>
<dbReference type="Pfam" id="PF13006">
    <property type="entry name" value="Nterm_IS4"/>
    <property type="match status" value="1"/>
</dbReference>
<accession>A0ABN3WZ39</accession>
<reference evidence="3 4" key="1">
    <citation type="journal article" date="2019" name="Int. J. Syst. Evol. Microbiol.">
        <title>The Global Catalogue of Microorganisms (GCM) 10K type strain sequencing project: providing services to taxonomists for standard genome sequencing and annotation.</title>
        <authorList>
            <consortium name="The Broad Institute Genomics Platform"/>
            <consortium name="The Broad Institute Genome Sequencing Center for Infectious Disease"/>
            <person name="Wu L."/>
            <person name="Ma J."/>
        </authorList>
    </citation>
    <scope>NUCLEOTIDE SEQUENCE [LARGE SCALE GENOMIC DNA]</scope>
    <source>
        <strain evidence="3 4">JCM 9088</strain>
    </source>
</reference>
<dbReference type="InterPro" id="IPR002559">
    <property type="entry name" value="Transposase_11"/>
</dbReference>
<dbReference type="Proteomes" id="UP001500403">
    <property type="component" value="Unassembled WGS sequence"/>
</dbReference>
<name>A0ABN3WZ39_9ACTN</name>
<evidence type="ECO:0000259" key="1">
    <source>
        <dbReference type="Pfam" id="PF01609"/>
    </source>
</evidence>
<dbReference type="PANTHER" id="PTHR37529">
    <property type="entry name" value="TRANSPOSASE INSG FOR INSERTION SEQUENCE ELEMENT IS4-RELATED"/>
    <property type="match status" value="1"/>
</dbReference>
<proteinExistence type="predicted"/>
<protein>
    <submittedName>
        <fullName evidence="3">IS4 family transposase</fullName>
    </submittedName>
</protein>
<dbReference type="RefSeq" id="WP_344492999.1">
    <property type="nucleotide sequence ID" value="NZ_BAAAUD010000016.1"/>
</dbReference>
<evidence type="ECO:0000313" key="4">
    <source>
        <dbReference type="Proteomes" id="UP001500403"/>
    </source>
</evidence>
<feature type="domain" description="Transposase IS4-like" evidence="1">
    <location>
        <begin position="162"/>
        <end position="351"/>
    </location>
</feature>
<dbReference type="SUPFAM" id="SSF53098">
    <property type="entry name" value="Ribonuclease H-like"/>
    <property type="match status" value="1"/>
</dbReference>
<dbReference type="NCBIfam" id="NF033592">
    <property type="entry name" value="transpos_IS4_1"/>
    <property type="match status" value="1"/>
</dbReference>
<feature type="domain" description="Transposase IS4 N-terminal" evidence="2">
    <location>
        <begin position="24"/>
        <end position="116"/>
    </location>
</feature>
<comment type="caution">
    <text evidence="3">The sequence shown here is derived from an EMBL/GenBank/DDBJ whole genome shotgun (WGS) entry which is preliminary data.</text>
</comment>
<organism evidence="3 4">
    <name type="scientific">Streptomyces enissocaesilis</name>
    <dbReference type="NCBI Taxonomy" id="332589"/>
    <lineage>
        <taxon>Bacteria</taxon>
        <taxon>Bacillati</taxon>
        <taxon>Actinomycetota</taxon>
        <taxon>Actinomycetes</taxon>
        <taxon>Kitasatosporales</taxon>
        <taxon>Streptomycetaceae</taxon>
        <taxon>Streptomyces</taxon>
        <taxon>Streptomyces rochei group</taxon>
    </lineage>
</organism>
<dbReference type="InterPro" id="IPR012337">
    <property type="entry name" value="RNaseH-like_sf"/>
</dbReference>
<dbReference type="EMBL" id="BAAAUD010000016">
    <property type="protein sequence ID" value="GAA2932641.1"/>
    <property type="molecule type" value="Genomic_DNA"/>
</dbReference>
<evidence type="ECO:0000259" key="2">
    <source>
        <dbReference type="Pfam" id="PF13006"/>
    </source>
</evidence>
<dbReference type="PANTHER" id="PTHR37529:SF1">
    <property type="entry name" value="TRANSPOSASE INSG FOR INSERTION SEQUENCE ELEMENT IS4-RELATED"/>
    <property type="match status" value="1"/>
</dbReference>
<dbReference type="InterPro" id="IPR024473">
    <property type="entry name" value="Transposases_IS4_N"/>
</dbReference>
<dbReference type="InterPro" id="IPR047952">
    <property type="entry name" value="Transpos_IS4"/>
</dbReference>
<dbReference type="Pfam" id="PF01609">
    <property type="entry name" value="DDE_Tnp_1"/>
    <property type="match status" value="1"/>
</dbReference>
<keyword evidence="4" id="KW-1185">Reference proteome</keyword>
<gene>
    <name evidence="3" type="ORF">GCM10010446_16770</name>
</gene>
<sequence>MPDQSATTTVTHSITVASGVFAPGHLGELTQVLPFELVDDVLERTRAVQHRLRLIPSRVGVYFVLAMCLFPEAGYLRVWSNLIAGVWALVSKVPSEKALREVRRRLGTAPFQKLFETVAGPLARPSTPGVSYRRWRTVAFDGCSSLQAPDTLRIRKILGKTRRHRGVEGYPHVRLMALCETGTRGLLGAVFGPTSTGEPGYARKLLPLLDGSMLLLTDRNFSGDEFLNDVADTGAQLLARLTYRRRPAVISVLPDGSYLTRLRGRTFRIIEADVTANCADGSRAADRYRLATTLLDHQTDPADRLVALYHERWEIELTFLALKDTLFAGRVLRSGDPAGLEQELWALLIVYQSLRRAMVDAVESRPGTDPDRASFTIALRAAAEQVISARAVLEPGDGQGGITQAVLGALLPPRRARISTRLVKCPISQYTVASQKRPRKSQRITSVHVAVCRRDKTEPDDLGFRERTLRLLRAEPGRAWRTVEISKALGITVRAKYRSLCTQINQWAEQTMLIREGRGRYRIAPEWLAPTK</sequence>